<dbReference type="GO" id="GO:0005525">
    <property type="term" value="F:GTP binding"/>
    <property type="evidence" value="ECO:0007669"/>
    <property type="project" value="UniProtKB-KW"/>
</dbReference>
<dbReference type="PANTHER" id="PTHR42908:SF3">
    <property type="entry name" value="ELONGATION FACTOR-LIKE GTPASE 1"/>
    <property type="match status" value="1"/>
</dbReference>
<protein>
    <recommendedName>
        <fullName evidence="5">Elongation factor-like 1</fullName>
    </recommendedName>
</protein>
<dbReference type="SUPFAM" id="SSF54211">
    <property type="entry name" value="Ribosomal protein S5 domain 2-like"/>
    <property type="match status" value="1"/>
</dbReference>
<evidence type="ECO:0000256" key="1">
    <source>
        <dbReference type="ARBA" id="ARBA00022517"/>
    </source>
</evidence>
<dbReference type="Gene3D" id="3.30.230.10">
    <property type="match status" value="1"/>
</dbReference>
<feature type="region of interest" description="Disordered" evidence="6">
    <location>
        <begin position="217"/>
        <end position="242"/>
    </location>
</feature>
<keyword evidence="9" id="KW-1185">Reference proteome</keyword>
<feature type="domain" description="Tr-type G" evidence="7">
    <location>
        <begin position="17"/>
        <end position="307"/>
    </location>
</feature>
<evidence type="ECO:0000256" key="4">
    <source>
        <dbReference type="ARBA" id="ARBA00023134"/>
    </source>
</evidence>
<dbReference type="EMBL" id="JAUBYV010000004">
    <property type="protein sequence ID" value="KAK2627254.1"/>
    <property type="molecule type" value="Genomic_DNA"/>
</dbReference>
<dbReference type="Pfam" id="PF25118">
    <property type="entry name" value="EFL1"/>
    <property type="match status" value="1"/>
</dbReference>
<evidence type="ECO:0000259" key="7">
    <source>
        <dbReference type="PROSITE" id="PS51722"/>
    </source>
</evidence>
<dbReference type="Gene3D" id="3.40.50.300">
    <property type="entry name" value="P-loop containing nucleotide triphosphate hydrolases"/>
    <property type="match status" value="1"/>
</dbReference>
<evidence type="ECO:0000256" key="3">
    <source>
        <dbReference type="ARBA" id="ARBA00022801"/>
    </source>
</evidence>
<dbReference type="GO" id="GO:0003924">
    <property type="term" value="F:GTPase activity"/>
    <property type="evidence" value="ECO:0007669"/>
    <property type="project" value="InterPro"/>
</dbReference>
<dbReference type="GO" id="GO:1990904">
    <property type="term" value="C:ribonucleoprotein complex"/>
    <property type="evidence" value="ECO:0007669"/>
    <property type="project" value="TreeGrafter"/>
</dbReference>
<evidence type="ECO:0000313" key="8">
    <source>
        <dbReference type="EMBL" id="KAK2627254.1"/>
    </source>
</evidence>
<dbReference type="CDD" id="cd01885">
    <property type="entry name" value="EF2"/>
    <property type="match status" value="1"/>
</dbReference>
<dbReference type="GO" id="GO:0005829">
    <property type="term" value="C:cytosol"/>
    <property type="evidence" value="ECO:0007669"/>
    <property type="project" value="TreeGrafter"/>
</dbReference>
<reference evidence="8" key="1">
    <citation type="submission" date="2023-06" db="EMBL/GenBank/DDBJ databases">
        <title>Draft genome of Marssonina rosae.</title>
        <authorList>
            <person name="Cheng Q."/>
        </authorList>
    </citation>
    <scope>NUCLEOTIDE SEQUENCE</scope>
    <source>
        <strain evidence="8">R4</strain>
    </source>
</reference>
<dbReference type="Gene3D" id="3.30.70.240">
    <property type="match status" value="1"/>
</dbReference>
<dbReference type="Gene3D" id="3.30.70.870">
    <property type="entry name" value="Elongation Factor G (Translational Gtpase), domain 3"/>
    <property type="match status" value="1"/>
</dbReference>
<evidence type="ECO:0000313" key="9">
    <source>
        <dbReference type="Proteomes" id="UP001285354"/>
    </source>
</evidence>
<dbReference type="InterPro" id="IPR000795">
    <property type="entry name" value="T_Tr_GTP-bd_dom"/>
</dbReference>
<keyword evidence="3" id="KW-0378">Hydrolase</keyword>
<dbReference type="InterPro" id="IPR020568">
    <property type="entry name" value="Ribosomal_Su5_D2-typ_SF"/>
</dbReference>
<dbReference type="InterPro" id="IPR014721">
    <property type="entry name" value="Ribsml_uS5_D2-typ_fold_subgr"/>
</dbReference>
<dbReference type="Gene3D" id="2.40.30.10">
    <property type="entry name" value="Translation factors"/>
    <property type="match status" value="1"/>
</dbReference>
<dbReference type="InterPro" id="IPR000640">
    <property type="entry name" value="EFG_V-like"/>
</dbReference>
<evidence type="ECO:0000256" key="2">
    <source>
        <dbReference type="ARBA" id="ARBA00022741"/>
    </source>
</evidence>
<dbReference type="Proteomes" id="UP001285354">
    <property type="component" value="Unassembled WGS sequence"/>
</dbReference>
<dbReference type="CDD" id="cd04096">
    <property type="entry name" value="eEF2_snRNP_like_C"/>
    <property type="match status" value="1"/>
</dbReference>
<dbReference type="Pfam" id="PF00679">
    <property type="entry name" value="EFG_C"/>
    <property type="match status" value="1"/>
</dbReference>
<evidence type="ECO:0000256" key="5">
    <source>
        <dbReference type="ARBA" id="ARBA00081809"/>
    </source>
</evidence>
<dbReference type="CDD" id="cd01681">
    <property type="entry name" value="aeEF2_snRNP_like_IV"/>
    <property type="match status" value="1"/>
</dbReference>
<dbReference type="CDD" id="cd16268">
    <property type="entry name" value="EF2_II"/>
    <property type="match status" value="1"/>
</dbReference>
<dbReference type="FunFam" id="3.30.70.870:FF:000002">
    <property type="entry name" value="Translation elongation factor 2"/>
    <property type="match status" value="1"/>
</dbReference>
<keyword evidence="2" id="KW-0547">Nucleotide-binding</keyword>
<dbReference type="PRINTS" id="PR00315">
    <property type="entry name" value="ELONGATNFCT"/>
</dbReference>
<dbReference type="SUPFAM" id="SSF50447">
    <property type="entry name" value="Translation proteins"/>
    <property type="match status" value="1"/>
</dbReference>
<dbReference type="InterPro" id="IPR056752">
    <property type="entry name" value="EFL1"/>
</dbReference>
<evidence type="ECO:0000256" key="6">
    <source>
        <dbReference type="SAM" id="MobiDB-lite"/>
    </source>
</evidence>
<feature type="compositionally biased region" description="Basic and acidic residues" evidence="6">
    <location>
        <begin position="217"/>
        <end position="226"/>
    </location>
</feature>
<feature type="compositionally biased region" description="Polar residues" evidence="6">
    <location>
        <begin position="227"/>
        <end position="242"/>
    </location>
</feature>
<dbReference type="InterPro" id="IPR009000">
    <property type="entry name" value="Transl_B-barrel_sf"/>
</dbReference>
<dbReference type="SMART" id="SM00838">
    <property type="entry name" value="EFG_C"/>
    <property type="match status" value="1"/>
</dbReference>
<dbReference type="SUPFAM" id="SSF54980">
    <property type="entry name" value="EF-G C-terminal domain-like"/>
    <property type="match status" value="2"/>
</dbReference>
<dbReference type="Pfam" id="PF00009">
    <property type="entry name" value="GTP_EFTU"/>
    <property type="match status" value="1"/>
</dbReference>
<dbReference type="NCBIfam" id="TIGR00231">
    <property type="entry name" value="small_GTP"/>
    <property type="match status" value="1"/>
</dbReference>
<dbReference type="InterPro" id="IPR041095">
    <property type="entry name" value="EFG_II"/>
</dbReference>
<comment type="caution">
    <text evidence="8">The sequence shown here is derived from an EMBL/GenBank/DDBJ whole genome shotgun (WGS) entry which is preliminary data.</text>
</comment>
<dbReference type="Pfam" id="PF14492">
    <property type="entry name" value="EFG_III"/>
    <property type="match status" value="1"/>
</dbReference>
<gene>
    <name evidence="8" type="ORF">QTJ16_003220</name>
</gene>
<name>A0AAD9T1Y0_9HELO</name>
<sequence length="1065" mass="117712">MPVVNPEKLVALQRNPEGIRNICILAHVDHGKTSLTDALIATNGIISPKLAGKIRYLDSRPDEQTRGITMESSAISLFFSMLRRSAPDAAPEQREYLINLIDSPGHIDFSSEVSTASRLCDGAVVLVDAVEGVCSQTVTVLRQTWVEHMKPLLVINKMDRLITELKMTPGEAYIHLNKLLEQVNAVLGSFFQGERMEEDLNWRERVDERIAAAAAKEKLKTDRETKNGTNTTSIDTEGMTTSNNLFEEKDDEDIYFAPEKNNVIFSSAIDGWAFTVRQFASLYEKKLGIKRTAMEKVLWGDFYLDPKTKKVLGQKHLRGRNLKPMFVQLVLDQIWAVYSATTGGDKGKGDPTLTEKITKSLNIALPAHITRSRDPRAILTTLFSAWLPLSTALLVSVIESLPSPPSAQQERLPALIDASPGFNFVDPMIREAMVRSKSSSSDPVVAYISKMVSIPESDLPENKRRGALSPEEALEMGRRKRAEIARAQALEHGGAEERVSEQQPDREQLIGFARIYSGTLSVGDSVYVLPPKFTPANPRNAPEPQKVTVTALYLLMGRGLEPLTSVPAGVVFGIAGLSGHVLKSGTICSQLEGSVNLAGVNMASKPIVRVALEPVSPADLGKMITGLKLLIQSDPCAEYEQFESGEHVLLTAGELHLERCLTDLRERFARCEIQAGEPIVPYRETIVRAEEMKPPANKELGRGTVDAVTASKQVSVRLTVRPLPTEVTNFLSKNSSAIKRLYSDRKAAENGVQRSGGTESAEQDDLDDIIDDTKVLSLTEFKRELQATFASIRGQRDIWANVVEQITAFGPRRTGPNLLIDTTKDGICGRFLREEGDEKEPTVGDTLEARDFSDKISYAFQLATAQGPMCNEPVQGIAVFLEEVTVTPSADDESSARDKLGRLTGEIIKTVQQAIKQGFLDWSPRLLLAMYSCEIQASTEVLGRVYDVLTRRRGRVQSEAMNEGTPFFTIQSLLPVAESFGFSDEIRKRTSGAASPQLIFQGYEILDEDPFWVPFTEDDLEDLGELADKENVAKRYMDGVRKRKGLMVSGKKLVKDAEKQKTLKR</sequence>
<dbReference type="GO" id="GO:0042256">
    <property type="term" value="P:cytosolic ribosome assembly"/>
    <property type="evidence" value="ECO:0007669"/>
    <property type="project" value="TreeGrafter"/>
</dbReference>
<organism evidence="8 9">
    <name type="scientific">Diplocarpon rosae</name>
    <dbReference type="NCBI Taxonomy" id="946125"/>
    <lineage>
        <taxon>Eukaryota</taxon>
        <taxon>Fungi</taxon>
        <taxon>Dikarya</taxon>
        <taxon>Ascomycota</taxon>
        <taxon>Pezizomycotina</taxon>
        <taxon>Leotiomycetes</taxon>
        <taxon>Helotiales</taxon>
        <taxon>Drepanopezizaceae</taxon>
        <taxon>Diplocarpon</taxon>
    </lineage>
</organism>
<dbReference type="CDD" id="cd16261">
    <property type="entry name" value="EF2_snRNP_III"/>
    <property type="match status" value="1"/>
</dbReference>
<dbReference type="InterPro" id="IPR035647">
    <property type="entry name" value="EFG_III/V"/>
</dbReference>
<dbReference type="AlphaFoldDB" id="A0AAD9T1Y0"/>
<dbReference type="FunFam" id="3.30.70.240:FF:000006">
    <property type="entry name" value="Elongation factor like GTPase 1"/>
    <property type="match status" value="1"/>
</dbReference>
<dbReference type="InterPro" id="IPR005225">
    <property type="entry name" value="Small_GTP-bd"/>
</dbReference>
<keyword evidence="1" id="KW-0690">Ribosome biogenesis</keyword>
<accession>A0AAD9T1Y0</accession>
<dbReference type="SUPFAM" id="SSF52540">
    <property type="entry name" value="P-loop containing nucleoside triphosphate hydrolases"/>
    <property type="match status" value="1"/>
</dbReference>
<keyword evidence="4" id="KW-0342">GTP-binding</keyword>
<dbReference type="InterPro" id="IPR027417">
    <property type="entry name" value="P-loop_NTPase"/>
</dbReference>
<dbReference type="PROSITE" id="PS51722">
    <property type="entry name" value="G_TR_2"/>
    <property type="match status" value="1"/>
</dbReference>
<proteinExistence type="predicted"/>
<dbReference type="GO" id="GO:0043022">
    <property type="term" value="F:ribosome binding"/>
    <property type="evidence" value="ECO:0007669"/>
    <property type="project" value="TreeGrafter"/>
</dbReference>
<dbReference type="PANTHER" id="PTHR42908">
    <property type="entry name" value="TRANSLATION ELONGATION FACTOR-RELATED"/>
    <property type="match status" value="1"/>
</dbReference>